<name>A0AAW2CV13_9ROSI</name>
<organism evidence="2 3">
    <name type="scientific">Lithocarpus litseifolius</name>
    <dbReference type="NCBI Taxonomy" id="425828"/>
    <lineage>
        <taxon>Eukaryota</taxon>
        <taxon>Viridiplantae</taxon>
        <taxon>Streptophyta</taxon>
        <taxon>Embryophyta</taxon>
        <taxon>Tracheophyta</taxon>
        <taxon>Spermatophyta</taxon>
        <taxon>Magnoliopsida</taxon>
        <taxon>eudicotyledons</taxon>
        <taxon>Gunneridae</taxon>
        <taxon>Pentapetalae</taxon>
        <taxon>rosids</taxon>
        <taxon>fabids</taxon>
        <taxon>Fagales</taxon>
        <taxon>Fagaceae</taxon>
        <taxon>Lithocarpus</taxon>
    </lineage>
</organism>
<proteinExistence type="predicted"/>
<evidence type="ECO:0000313" key="2">
    <source>
        <dbReference type="EMBL" id="KAL0001268.1"/>
    </source>
</evidence>
<feature type="compositionally biased region" description="Basic and acidic residues" evidence="1">
    <location>
        <begin position="192"/>
        <end position="208"/>
    </location>
</feature>
<dbReference type="EMBL" id="JAZDWU010000005">
    <property type="protein sequence ID" value="KAL0001268.1"/>
    <property type="molecule type" value="Genomic_DNA"/>
</dbReference>
<dbReference type="Proteomes" id="UP001459277">
    <property type="component" value="Unassembled WGS sequence"/>
</dbReference>
<protein>
    <submittedName>
        <fullName evidence="2">Uncharacterized protein</fullName>
    </submittedName>
</protein>
<sequence length="234" mass="26762">MSPSKKTTPKKPRREVDFESLEGTFIPDVFRYRTWAPLFMSLVDVHHILIQEFFLNAIVEGDHLNCWVRGKEFTVSAMSIQNFLQIIQVILESSLSYEKRTTSVSVIALDLGGEQKKQSLLTTSFSLAMRTLAYIMLFNLFPQEEVSDDSAFHEIDHVMRHERVRIPFDLPVMKREDQISAQTMTRSKARLHGLEEGEKRVKGEDTAHEGGNTDEDIDNFTLGPEDMEASPSQP</sequence>
<gene>
    <name evidence="2" type="ORF">SO802_015049</name>
</gene>
<dbReference type="AlphaFoldDB" id="A0AAW2CV13"/>
<reference evidence="2 3" key="1">
    <citation type="submission" date="2024-01" db="EMBL/GenBank/DDBJ databases">
        <title>A telomere-to-telomere, gap-free genome of sweet tea (Lithocarpus litseifolius).</title>
        <authorList>
            <person name="Zhou J."/>
        </authorList>
    </citation>
    <scope>NUCLEOTIDE SEQUENCE [LARGE SCALE GENOMIC DNA]</scope>
    <source>
        <strain evidence="2">Zhou-2022a</strain>
        <tissue evidence="2">Leaf</tissue>
    </source>
</reference>
<comment type="caution">
    <text evidence="2">The sequence shown here is derived from an EMBL/GenBank/DDBJ whole genome shotgun (WGS) entry which is preliminary data.</text>
</comment>
<evidence type="ECO:0000313" key="3">
    <source>
        <dbReference type="Proteomes" id="UP001459277"/>
    </source>
</evidence>
<feature type="region of interest" description="Disordered" evidence="1">
    <location>
        <begin position="182"/>
        <end position="234"/>
    </location>
</feature>
<accession>A0AAW2CV13</accession>
<evidence type="ECO:0000256" key="1">
    <source>
        <dbReference type="SAM" id="MobiDB-lite"/>
    </source>
</evidence>
<keyword evidence="3" id="KW-1185">Reference proteome</keyword>